<name>A0A5C8KCV5_9BACT</name>
<comment type="similarity">
    <text evidence="1">Belongs to the glycosyltransferase 2 family.</text>
</comment>
<comment type="caution">
    <text evidence="5">The sequence shown here is derived from an EMBL/GenBank/DDBJ whole genome shotgun (WGS) entry which is preliminary data.</text>
</comment>
<sequence>MKYLLQNPTWLNNFNFPYERLDQVPEEIFEEVNRNLDTVLSKDPVVSIIIAAFNEEVNVLRCIASLSRMKTTIPFEIIVVNNNSKDRTQETLNKLHVRSLFETRQGCGPARQLGQENAKGKYVLLGDADCFYSEHWINEMLKVLQQPGVVCVYGRYSFISEPGFPRWQLAIFEKMKDVIAEFRHIHRPYFNAYGISMGYVKEYGLKVGFIKTKFWGDDGKLCLDLMAYGKIKQVKATKARAWTGTRTLQRSGSFAEATVERIKKELNRLTGNFSSEVPFYDPNDPKFNKS</sequence>
<keyword evidence="2" id="KW-0328">Glycosyltransferase</keyword>
<gene>
    <name evidence="5" type="ORF">FVR03_02340</name>
</gene>
<evidence type="ECO:0000313" key="6">
    <source>
        <dbReference type="Proteomes" id="UP000321926"/>
    </source>
</evidence>
<dbReference type="InterPro" id="IPR029044">
    <property type="entry name" value="Nucleotide-diphossugar_trans"/>
</dbReference>
<reference evidence="5 6" key="1">
    <citation type="submission" date="2019-08" db="EMBL/GenBank/DDBJ databases">
        <authorList>
            <person name="Shi S."/>
        </authorList>
    </citation>
    <scope>NUCLEOTIDE SEQUENCE [LARGE SCALE GENOMIC DNA]</scope>
    <source>
        <strain evidence="5 6">GY10130</strain>
    </source>
</reference>
<dbReference type="RefSeq" id="WP_147920151.1">
    <property type="nucleotide sequence ID" value="NZ_VRTY01000005.1"/>
</dbReference>
<proteinExistence type="inferred from homology"/>
<feature type="domain" description="Glycosyltransferase 2-like" evidence="4">
    <location>
        <begin position="47"/>
        <end position="175"/>
    </location>
</feature>
<dbReference type="OrthoDB" id="1016922at2"/>
<evidence type="ECO:0000256" key="1">
    <source>
        <dbReference type="ARBA" id="ARBA00006739"/>
    </source>
</evidence>
<dbReference type="PANTHER" id="PTHR43630:SF1">
    <property type="entry name" value="POLY-BETA-1,6-N-ACETYL-D-GLUCOSAMINE SYNTHASE"/>
    <property type="match status" value="1"/>
</dbReference>
<keyword evidence="6" id="KW-1185">Reference proteome</keyword>
<evidence type="ECO:0000313" key="5">
    <source>
        <dbReference type="EMBL" id="TXK52123.1"/>
    </source>
</evidence>
<dbReference type="AlphaFoldDB" id="A0A5C8KCV5"/>
<organism evidence="5 6">
    <name type="scientific">Pontibacter qinzhouensis</name>
    <dbReference type="NCBI Taxonomy" id="2603253"/>
    <lineage>
        <taxon>Bacteria</taxon>
        <taxon>Pseudomonadati</taxon>
        <taxon>Bacteroidota</taxon>
        <taxon>Cytophagia</taxon>
        <taxon>Cytophagales</taxon>
        <taxon>Hymenobacteraceae</taxon>
        <taxon>Pontibacter</taxon>
    </lineage>
</organism>
<dbReference type="Gene3D" id="3.90.550.10">
    <property type="entry name" value="Spore Coat Polysaccharide Biosynthesis Protein SpsA, Chain A"/>
    <property type="match status" value="1"/>
</dbReference>
<dbReference type="GO" id="GO:0016757">
    <property type="term" value="F:glycosyltransferase activity"/>
    <property type="evidence" value="ECO:0007669"/>
    <property type="project" value="UniProtKB-KW"/>
</dbReference>
<protein>
    <submittedName>
        <fullName evidence="5">Glycosyltransferase family 2 protein</fullName>
    </submittedName>
</protein>
<dbReference type="EMBL" id="VRTY01000005">
    <property type="protein sequence ID" value="TXK52123.1"/>
    <property type="molecule type" value="Genomic_DNA"/>
</dbReference>
<dbReference type="Proteomes" id="UP000321926">
    <property type="component" value="Unassembled WGS sequence"/>
</dbReference>
<dbReference type="CDD" id="cd00761">
    <property type="entry name" value="Glyco_tranf_GTA_type"/>
    <property type="match status" value="1"/>
</dbReference>
<evidence type="ECO:0000256" key="2">
    <source>
        <dbReference type="ARBA" id="ARBA00022676"/>
    </source>
</evidence>
<dbReference type="PANTHER" id="PTHR43630">
    <property type="entry name" value="POLY-BETA-1,6-N-ACETYL-D-GLUCOSAMINE SYNTHASE"/>
    <property type="match status" value="1"/>
</dbReference>
<keyword evidence="3 5" id="KW-0808">Transferase</keyword>
<accession>A0A5C8KCV5</accession>
<dbReference type="SUPFAM" id="SSF53448">
    <property type="entry name" value="Nucleotide-diphospho-sugar transferases"/>
    <property type="match status" value="1"/>
</dbReference>
<dbReference type="InterPro" id="IPR001173">
    <property type="entry name" value="Glyco_trans_2-like"/>
</dbReference>
<evidence type="ECO:0000256" key="3">
    <source>
        <dbReference type="ARBA" id="ARBA00022679"/>
    </source>
</evidence>
<evidence type="ECO:0000259" key="4">
    <source>
        <dbReference type="Pfam" id="PF00535"/>
    </source>
</evidence>
<dbReference type="Pfam" id="PF00535">
    <property type="entry name" value="Glycos_transf_2"/>
    <property type="match status" value="1"/>
</dbReference>